<dbReference type="GO" id="GO:0004518">
    <property type="term" value="F:nuclease activity"/>
    <property type="evidence" value="ECO:0007669"/>
    <property type="project" value="UniProtKB-KW"/>
</dbReference>
<proteinExistence type="inferred from homology"/>
<dbReference type="InterPro" id="IPR029060">
    <property type="entry name" value="PIN-like_dom_sf"/>
</dbReference>
<dbReference type="PANTHER" id="PTHR33653:SF1">
    <property type="entry name" value="RIBONUCLEASE VAPC2"/>
    <property type="match status" value="1"/>
</dbReference>
<evidence type="ECO:0000256" key="5">
    <source>
        <dbReference type="ARBA" id="ARBA00022842"/>
    </source>
</evidence>
<accession>A0A3B0W4N1</accession>
<evidence type="ECO:0000259" key="7">
    <source>
        <dbReference type="Pfam" id="PF01850"/>
    </source>
</evidence>
<dbReference type="EMBL" id="UOEX01000289">
    <property type="protein sequence ID" value="VAW39576.1"/>
    <property type="molecule type" value="Genomic_DNA"/>
</dbReference>
<name>A0A3B0W4N1_9ZZZZ</name>
<dbReference type="SUPFAM" id="SSF88723">
    <property type="entry name" value="PIN domain-like"/>
    <property type="match status" value="1"/>
</dbReference>
<keyword evidence="4" id="KW-0378">Hydrolase</keyword>
<dbReference type="Gene3D" id="3.40.50.1010">
    <property type="entry name" value="5'-nuclease"/>
    <property type="match status" value="1"/>
</dbReference>
<dbReference type="PANTHER" id="PTHR33653">
    <property type="entry name" value="RIBONUCLEASE VAPC2"/>
    <property type="match status" value="1"/>
</dbReference>
<dbReference type="InterPro" id="IPR002716">
    <property type="entry name" value="PIN_dom"/>
</dbReference>
<organism evidence="8">
    <name type="scientific">hydrothermal vent metagenome</name>
    <dbReference type="NCBI Taxonomy" id="652676"/>
    <lineage>
        <taxon>unclassified sequences</taxon>
        <taxon>metagenomes</taxon>
        <taxon>ecological metagenomes</taxon>
    </lineage>
</organism>
<feature type="domain" description="PIN" evidence="7">
    <location>
        <begin position="3"/>
        <end position="122"/>
    </location>
</feature>
<keyword evidence="3" id="KW-0479">Metal-binding</keyword>
<evidence type="ECO:0000256" key="2">
    <source>
        <dbReference type="ARBA" id="ARBA00022722"/>
    </source>
</evidence>
<evidence type="ECO:0000256" key="6">
    <source>
        <dbReference type="ARBA" id="ARBA00038093"/>
    </source>
</evidence>
<keyword evidence="2" id="KW-0540">Nuclease</keyword>
<dbReference type="GO" id="GO:0016787">
    <property type="term" value="F:hydrolase activity"/>
    <property type="evidence" value="ECO:0007669"/>
    <property type="project" value="UniProtKB-KW"/>
</dbReference>
<comment type="similarity">
    <text evidence="6">Belongs to the PINc/VapC protein family.</text>
</comment>
<keyword evidence="5" id="KW-0460">Magnesium</keyword>
<protein>
    <recommendedName>
        <fullName evidence="7">PIN domain-containing protein</fullName>
    </recommendedName>
</protein>
<evidence type="ECO:0000256" key="4">
    <source>
        <dbReference type="ARBA" id="ARBA00022801"/>
    </source>
</evidence>
<sequence>MKYLLDINVISEPVKGQPDSGVVDQIKGHRDQLAIAAVVWHELKFGLYRLPPCRKRDILFKYLHEVIAPNLPILPYDEKAAAWHAEERARLAAIGKTPPFADSQIAAIAVSNNLILVTRNTSDFLSFNRLMTENWHT</sequence>
<evidence type="ECO:0000256" key="1">
    <source>
        <dbReference type="ARBA" id="ARBA00001946"/>
    </source>
</evidence>
<dbReference type="AlphaFoldDB" id="A0A3B0W4N1"/>
<gene>
    <name evidence="8" type="ORF">MNBD_DELTA03-948</name>
</gene>
<evidence type="ECO:0000313" key="8">
    <source>
        <dbReference type="EMBL" id="VAW39576.1"/>
    </source>
</evidence>
<dbReference type="GO" id="GO:0046872">
    <property type="term" value="F:metal ion binding"/>
    <property type="evidence" value="ECO:0007669"/>
    <property type="project" value="UniProtKB-KW"/>
</dbReference>
<dbReference type="InterPro" id="IPR050556">
    <property type="entry name" value="Type_II_TA_system_RNase"/>
</dbReference>
<dbReference type="CDD" id="cd18747">
    <property type="entry name" value="PIN_VapC4-5_FitB-like"/>
    <property type="match status" value="1"/>
</dbReference>
<reference evidence="8" key="1">
    <citation type="submission" date="2018-06" db="EMBL/GenBank/DDBJ databases">
        <authorList>
            <person name="Zhirakovskaya E."/>
        </authorList>
    </citation>
    <scope>NUCLEOTIDE SEQUENCE</scope>
</reference>
<evidence type="ECO:0000256" key="3">
    <source>
        <dbReference type="ARBA" id="ARBA00022723"/>
    </source>
</evidence>
<dbReference type="Pfam" id="PF01850">
    <property type="entry name" value="PIN"/>
    <property type="match status" value="1"/>
</dbReference>
<comment type="cofactor">
    <cofactor evidence="1">
        <name>Mg(2+)</name>
        <dbReference type="ChEBI" id="CHEBI:18420"/>
    </cofactor>
</comment>